<keyword evidence="5" id="KW-1185">Reference proteome</keyword>
<evidence type="ECO:0000313" key="5">
    <source>
        <dbReference type="Proteomes" id="UP001157974"/>
    </source>
</evidence>
<evidence type="ECO:0000256" key="2">
    <source>
        <dbReference type="SAM" id="Phobius"/>
    </source>
</evidence>
<name>A0AAV8UZP4_9RHOD</name>
<keyword evidence="3" id="KW-0732">Signal</keyword>
<evidence type="ECO:0000256" key="1">
    <source>
        <dbReference type="SAM" id="MobiDB-lite"/>
    </source>
</evidence>
<proteinExistence type="predicted"/>
<keyword evidence="2" id="KW-0472">Membrane</keyword>
<evidence type="ECO:0000313" key="4">
    <source>
        <dbReference type="EMBL" id="KAJ8906477.1"/>
    </source>
</evidence>
<comment type="caution">
    <text evidence="4">The sequence shown here is derived from an EMBL/GenBank/DDBJ whole genome shotgun (WGS) entry which is preliminary data.</text>
</comment>
<feature type="region of interest" description="Disordered" evidence="1">
    <location>
        <begin position="151"/>
        <end position="176"/>
    </location>
</feature>
<keyword evidence="2" id="KW-1133">Transmembrane helix</keyword>
<accession>A0AAV8UZP4</accession>
<reference evidence="4 5" key="1">
    <citation type="journal article" date="2023" name="Nat. Commun.">
        <title>Origin of minicircular mitochondrial genomes in red algae.</title>
        <authorList>
            <person name="Lee Y."/>
            <person name="Cho C.H."/>
            <person name="Lee Y.M."/>
            <person name="Park S.I."/>
            <person name="Yang J.H."/>
            <person name="West J.A."/>
            <person name="Bhattacharya D."/>
            <person name="Yoon H.S."/>
        </authorList>
    </citation>
    <scope>NUCLEOTIDE SEQUENCE [LARGE SCALE GENOMIC DNA]</scope>
    <source>
        <strain evidence="4 5">CCMP1338</strain>
        <tissue evidence="4">Whole cell</tissue>
    </source>
</reference>
<feature type="signal peptide" evidence="3">
    <location>
        <begin position="1"/>
        <end position="20"/>
    </location>
</feature>
<dbReference type="EMBL" id="JAMWBK010000003">
    <property type="protein sequence ID" value="KAJ8906477.1"/>
    <property type="molecule type" value="Genomic_DNA"/>
</dbReference>
<feature type="transmembrane region" description="Helical" evidence="2">
    <location>
        <begin position="98"/>
        <end position="124"/>
    </location>
</feature>
<gene>
    <name evidence="4" type="ORF">NDN08_002970</name>
</gene>
<organism evidence="4 5">
    <name type="scientific">Rhodosorus marinus</name>
    <dbReference type="NCBI Taxonomy" id="101924"/>
    <lineage>
        <taxon>Eukaryota</taxon>
        <taxon>Rhodophyta</taxon>
        <taxon>Stylonematophyceae</taxon>
        <taxon>Stylonematales</taxon>
        <taxon>Stylonemataceae</taxon>
        <taxon>Rhodosorus</taxon>
    </lineage>
</organism>
<sequence>MGLRGTVVVGLALVVCGVLGSSSEVYDSRCDYVVTDKELCAQYPFLGGQVSCDCPEDNALNDWFCCVNQPLIFQNGSFPTNLTLTENIDCWCESDFTAGGWACFVTLYGVAIICGLLNLAYLIYKTWSNRRKAKRAEEEMLTLSLFESKLESSNNGEGTTGQLNSTAQDFNTDGTG</sequence>
<keyword evidence="2" id="KW-0812">Transmembrane</keyword>
<evidence type="ECO:0000256" key="3">
    <source>
        <dbReference type="SAM" id="SignalP"/>
    </source>
</evidence>
<dbReference type="Proteomes" id="UP001157974">
    <property type="component" value="Unassembled WGS sequence"/>
</dbReference>
<dbReference type="AlphaFoldDB" id="A0AAV8UZP4"/>
<feature type="chain" id="PRO_5044012485" evidence="3">
    <location>
        <begin position="21"/>
        <end position="176"/>
    </location>
</feature>
<protein>
    <submittedName>
        <fullName evidence="4">Uncharacterized protein</fullName>
    </submittedName>
</protein>